<keyword evidence="3 6" id="KW-1133">Transmembrane helix</keyword>
<feature type="transmembrane region" description="Helical" evidence="6">
    <location>
        <begin position="130"/>
        <end position="162"/>
    </location>
</feature>
<evidence type="ECO:0000313" key="9">
    <source>
        <dbReference type="Proteomes" id="UP000730482"/>
    </source>
</evidence>
<feature type="transmembrane region" description="Helical" evidence="6">
    <location>
        <begin position="203"/>
        <end position="222"/>
    </location>
</feature>
<evidence type="ECO:0000256" key="2">
    <source>
        <dbReference type="ARBA" id="ARBA00022692"/>
    </source>
</evidence>
<comment type="subcellular location">
    <subcellularLocation>
        <location evidence="6">Cell membrane</location>
        <topology evidence="6">Multi-pass membrane protein</topology>
    </subcellularLocation>
    <subcellularLocation>
        <location evidence="1">Membrane</location>
        <topology evidence="1">Multi-pass membrane protein</topology>
    </subcellularLocation>
</comment>
<dbReference type="PROSITE" id="PS51012">
    <property type="entry name" value="ABC_TM2"/>
    <property type="match status" value="1"/>
</dbReference>
<evidence type="ECO:0000256" key="5">
    <source>
        <dbReference type="ARBA" id="ARBA00023251"/>
    </source>
</evidence>
<evidence type="ECO:0000313" key="8">
    <source>
        <dbReference type="EMBL" id="MBS2549793.1"/>
    </source>
</evidence>
<protein>
    <recommendedName>
        <fullName evidence="6">Transport permease protein</fullName>
    </recommendedName>
</protein>
<sequence length="295" mass="31954">MSAMTSGQTVETVGAVTGTGTTDDAGRQRAPWSEVWRIGRVRMRVEVLQLTRNTGLLIYTFALPVVMLLLFGSIFRGKIAGTDATYQQVYATGMIGMCVINGALQNLAYQVATERHTRALKRLRSTPMPAVSYFLGKVASVLAATLAQVAVMLTVGVAVMGLRLPTSPGPWLTFTWVLLLGCTACSLLGIGLSGLIRSENGSAVVWLPIMVLQFISGVFIVFSTLPKPVQEIGAVFPVKWLCQGMRSVFLPDSFKYSEPAGSWEHGRLALVLTAWCVVGLVMCLKTFTWRGRDDG</sequence>
<organism evidence="8 9">
    <name type="scientific">Catenulispora pinistramenti</name>
    <dbReference type="NCBI Taxonomy" id="2705254"/>
    <lineage>
        <taxon>Bacteria</taxon>
        <taxon>Bacillati</taxon>
        <taxon>Actinomycetota</taxon>
        <taxon>Actinomycetes</taxon>
        <taxon>Catenulisporales</taxon>
        <taxon>Catenulisporaceae</taxon>
        <taxon>Catenulispora</taxon>
    </lineage>
</organism>
<keyword evidence="6" id="KW-1003">Cell membrane</keyword>
<keyword evidence="9" id="KW-1185">Reference proteome</keyword>
<evidence type="ECO:0000256" key="3">
    <source>
        <dbReference type="ARBA" id="ARBA00022989"/>
    </source>
</evidence>
<dbReference type="PANTHER" id="PTHR43229:SF2">
    <property type="entry name" value="NODULATION PROTEIN J"/>
    <property type="match status" value="1"/>
</dbReference>
<feature type="transmembrane region" description="Helical" evidence="6">
    <location>
        <begin position="174"/>
        <end position="196"/>
    </location>
</feature>
<keyword evidence="2 6" id="KW-0812">Transmembrane</keyword>
<dbReference type="EMBL" id="JAAFYZ010000082">
    <property type="protein sequence ID" value="MBS2549793.1"/>
    <property type="molecule type" value="Genomic_DNA"/>
</dbReference>
<gene>
    <name evidence="8" type="ORF">KGQ19_23285</name>
</gene>
<name>A0ABS5KUR8_9ACTN</name>
<feature type="domain" description="ABC transmembrane type-2" evidence="7">
    <location>
        <begin position="55"/>
        <end position="290"/>
    </location>
</feature>
<feature type="transmembrane region" description="Helical" evidence="6">
    <location>
        <begin position="268"/>
        <end position="287"/>
    </location>
</feature>
<proteinExistence type="inferred from homology"/>
<feature type="transmembrane region" description="Helical" evidence="6">
    <location>
        <begin position="56"/>
        <end position="77"/>
    </location>
</feature>
<evidence type="ECO:0000256" key="4">
    <source>
        <dbReference type="ARBA" id="ARBA00023136"/>
    </source>
</evidence>
<keyword evidence="5" id="KW-0046">Antibiotic resistance</keyword>
<dbReference type="PANTHER" id="PTHR43229">
    <property type="entry name" value="NODULATION PROTEIN J"/>
    <property type="match status" value="1"/>
</dbReference>
<evidence type="ECO:0000259" key="7">
    <source>
        <dbReference type="PROSITE" id="PS51012"/>
    </source>
</evidence>
<dbReference type="InterPro" id="IPR051784">
    <property type="entry name" value="Nod_factor_ABC_transporter"/>
</dbReference>
<comment type="similarity">
    <text evidence="6">Belongs to the ABC-2 integral membrane protein family.</text>
</comment>
<evidence type="ECO:0000256" key="1">
    <source>
        <dbReference type="ARBA" id="ARBA00004141"/>
    </source>
</evidence>
<feature type="transmembrane region" description="Helical" evidence="6">
    <location>
        <begin position="89"/>
        <end position="109"/>
    </location>
</feature>
<accession>A0ABS5KUR8</accession>
<evidence type="ECO:0000256" key="6">
    <source>
        <dbReference type="RuleBase" id="RU361157"/>
    </source>
</evidence>
<reference evidence="8 9" key="1">
    <citation type="submission" date="2020-02" db="EMBL/GenBank/DDBJ databases">
        <title>Acidophilic actinobacteria isolated from forest soil.</title>
        <authorList>
            <person name="Golinska P."/>
        </authorList>
    </citation>
    <scope>NUCLEOTIDE SEQUENCE [LARGE SCALE GENOMIC DNA]</scope>
    <source>
        <strain evidence="8 9">NL8</strain>
    </source>
</reference>
<dbReference type="InterPro" id="IPR000412">
    <property type="entry name" value="ABC_2_transport"/>
</dbReference>
<dbReference type="PIRSF" id="PIRSF006648">
    <property type="entry name" value="DrrB"/>
    <property type="match status" value="1"/>
</dbReference>
<dbReference type="InterPro" id="IPR013525">
    <property type="entry name" value="ABC2_TM"/>
</dbReference>
<comment type="caution">
    <text evidence="8">The sequence shown here is derived from an EMBL/GenBank/DDBJ whole genome shotgun (WGS) entry which is preliminary data.</text>
</comment>
<keyword evidence="6" id="KW-0813">Transport</keyword>
<keyword evidence="4 6" id="KW-0472">Membrane</keyword>
<dbReference type="InterPro" id="IPR047817">
    <property type="entry name" value="ABC2_TM_bact-type"/>
</dbReference>
<dbReference type="Proteomes" id="UP000730482">
    <property type="component" value="Unassembled WGS sequence"/>
</dbReference>
<dbReference type="Pfam" id="PF01061">
    <property type="entry name" value="ABC2_membrane"/>
    <property type="match status" value="1"/>
</dbReference>